<dbReference type="NCBIfam" id="TIGR03837">
    <property type="entry name" value="efp_Arg_rhamno"/>
    <property type="match status" value="1"/>
</dbReference>
<comment type="caution">
    <text evidence="8">The sequence shown here is derived from an EMBL/GenBank/DDBJ whole genome shotgun (WGS) entry which is preliminary data.</text>
</comment>
<evidence type="ECO:0000256" key="4">
    <source>
        <dbReference type="ARBA" id="ARBA00024346"/>
    </source>
</evidence>
<dbReference type="RefSeq" id="WP_189384140.1">
    <property type="nucleotide sequence ID" value="NZ_BAABFY010000007.1"/>
</dbReference>
<evidence type="ECO:0000256" key="1">
    <source>
        <dbReference type="ARBA" id="ARBA00022676"/>
    </source>
</evidence>
<name>A0A918MW68_9BURK</name>
<organism evidence="8 9">
    <name type="scientific">Advenella faeciporci</name>
    <dbReference type="NCBI Taxonomy" id="797535"/>
    <lineage>
        <taxon>Bacteria</taxon>
        <taxon>Pseudomonadati</taxon>
        <taxon>Pseudomonadota</taxon>
        <taxon>Betaproteobacteria</taxon>
        <taxon>Burkholderiales</taxon>
        <taxon>Alcaligenaceae</taxon>
    </lineage>
</organism>
<dbReference type="EMBL" id="BMYS01000003">
    <property type="protein sequence ID" value="GGW80275.1"/>
    <property type="molecule type" value="Genomic_DNA"/>
</dbReference>
<evidence type="ECO:0000256" key="7">
    <source>
        <dbReference type="ARBA" id="ARBA00048472"/>
    </source>
</evidence>
<dbReference type="PIRSF" id="PIRSF015557">
    <property type="entry name" value="UCP015557"/>
    <property type="match status" value="1"/>
</dbReference>
<keyword evidence="1" id="KW-0328">Glycosyltransferase</keyword>
<reference evidence="8" key="1">
    <citation type="journal article" date="2014" name="Int. J. Syst. Evol. Microbiol.">
        <title>Complete genome sequence of Corynebacterium casei LMG S-19264T (=DSM 44701T), isolated from a smear-ripened cheese.</title>
        <authorList>
            <consortium name="US DOE Joint Genome Institute (JGI-PGF)"/>
            <person name="Walter F."/>
            <person name="Albersmeier A."/>
            <person name="Kalinowski J."/>
            <person name="Ruckert C."/>
        </authorList>
    </citation>
    <scope>NUCLEOTIDE SEQUENCE</scope>
    <source>
        <strain evidence="8">KCTC 23732</strain>
    </source>
</reference>
<dbReference type="GO" id="GO:0106361">
    <property type="term" value="F:protein-arginine rhamnosyltransferase activity"/>
    <property type="evidence" value="ECO:0007669"/>
    <property type="project" value="InterPro"/>
</dbReference>
<evidence type="ECO:0000313" key="9">
    <source>
        <dbReference type="Proteomes" id="UP000608345"/>
    </source>
</evidence>
<comment type="catalytic activity">
    <reaction evidence="7">
        <text>dTDP-beta-L-rhamnose + L-arginyl-[protein] = N(omega)-(alpha-L-rhamnosyl)-L-arginyl-[protein] + dTDP + H(+)</text>
        <dbReference type="Rhea" id="RHEA:66692"/>
        <dbReference type="Rhea" id="RHEA-COMP:10532"/>
        <dbReference type="Rhea" id="RHEA-COMP:17096"/>
        <dbReference type="ChEBI" id="CHEBI:15378"/>
        <dbReference type="ChEBI" id="CHEBI:29965"/>
        <dbReference type="ChEBI" id="CHEBI:57510"/>
        <dbReference type="ChEBI" id="CHEBI:58369"/>
        <dbReference type="ChEBI" id="CHEBI:167445"/>
    </reaction>
    <physiologicalReaction direction="left-to-right" evidence="7">
        <dbReference type="Rhea" id="RHEA:66693"/>
    </physiologicalReaction>
</comment>
<evidence type="ECO:0000256" key="2">
    <source>
        <dbReference type="ARBA" id="ARBA00022679"/>
    </source>
</evidence>
<reference evidence="8" key="2">
    <citation type="submission" date="2020-09" db="EMBL/GenBank/DDBJ databases">
        <authorList>
            <person name="Sun Q."/>
            <person name="Kim S."/>
        </authorList>
    </citation>
    <scope>NUCLEOTIDE SEQUENCE</scope>
    <source>
        <strain evidence="8">KCTC 23732</strain>
    </source>
</reference>
<keyword evidence="9" id="KW-1185">Reference proteome</keyword>
<gene>
    <name evidence="8" type="ORF">GCM10011450_07670</name>
</gene>
<dbReference type="InterPro" id="IPR016633">
    <property type="entry name" value="EarP"/>
</dbReference>
<dbReference type="Proteomes" id="UP000608345">
    <property type="component" value="Unassembled WGS sequence"/>
</dbReference>
<evidence type="ECO:0000256" key="6">
    <source>
        <dbReference type="ARBA" id="ARBA00030025"/>
    </source>
</evidence>
<dbReference type="Pfam" id="PF10093">
    <property type="entry name" value="EarP"/>
    <property type="match status" value="1"/>
</dbReference>
<protein>
    <recommendedName>
        <fullName evidence="5">Protein-arginine rhamnosyltransferase</fullName>
    </recommendedName>
    <alternativeName>
        <fullName evidence="6">EF-P arginine rhamnosyltransferase</fullName>
    </alternativeName>
</protein>
<accession>A0A918MW68</accession>
<comment type="function">
    <text evidence="3">Protein-arginine rhamnosyltransferase that catalyzes the transfer of a single rhamnose to elongation factor P (EF-P) on 'Lys-32', a modification required for EF-P-dependent rescue of polyproline stalled ribosomes.</text>
</comment>
<evidence type="ECO:0000256" key="5">
    <source>
        <dbReference type="ARBA" id="ARBA00024416"/>
    </source>
</evidence>
<dbReference type="AlphaFoldDB" id="A0A918MW68"/>
<proteinExistence type="inferred from homology"/>
<keyword evidence="2" id="KW-0808">Transferase</keyword>
<evidence type="ECO:0000256" key="3">
    <source>
        <dbReference type="ARBA" id="ARBA00024303"/>
    </source>
</evidence>
<evidence type="ECO:0000313" key="8">
    <source>
        <dbReference type="EMBL" id="GGW80275.1"/>
    </source>
</evidence>
<comment type="similarity">
    <text evidence="4">Belongs to the glycosyltransferase 104 family.</text>
</comment>
<sequence length="388" mass="44126">MNSSIKSDYPKSIDIFCKVIDNYGDIGVCWRLARDLKTQSQATIRLWVDELRSFGKIAPELDPTLDRQIVQGIHVHHWTSDNAFTEPPAEIVIEAFACDPPASCVKTMKGHTRLWLNLEYLSAEPWVESFHAQPSPQPNGLVKHFFFPGFTDKTGGLLREKNLLQDRDQWQNDRQAQEKFLAPFLNTRQLALWQQGAPIINLFCYASAPVHELAQALVKANQAVLLLVPEGVAPSLEAGVARLGAFASSPSWLHIIRLPFIDQRDYDRLLWLGSLNFVRGEDSFVRAIWAARPFIWQIYEQQENAHLVKLDAWLASSKTSPPVANIMRAWNNAAVPGSFTTLFQDLFFQPANRKQWIQEANQYCQNLSKNKTLSLSILDIHHKMAQKV</sequence>